<feature type="region of interest" description="Disordered" evidence="1">
    <location>
        <begin position="184"/>
        <end position="227"/>
    </location>
</feature>
<dbReference type="PROSITE" id="PS50076">
    <property type="entry name" value="DNAJ_2"/>
    <property type="match status" value="1"/>
</dbReference>
<feature type="domain" description="J" evidence="2">
    <location>
        <begin position="10"/>
        <end position="81"/>
    </location>
</feature>
<gene>
    <name evidence="3" type="ORF">HPP92_016223</name>
</gene>
<dbReference type="PANTHER" id="PTHR44743:SF5">
    <property type="entry name" value="CHAPERONE DNAJ-DOMAIN SUPERFAMILY PROTEIN"/>
    <property type="match status" value="1"/>
</dbReference>
<dbReference type="Proteomes" id="UP000636800">
    <property type="component" value="Unassembled WGS sequence"/>
</dbReference>
<feature type="compositionally biased region" description="Basic residues" evidence="1">
    <location>
        <begin position="202"/>
        <end position="213"/>
    </location>
</feature>
<sequence length="227" mass="25321">MDAGNEKNGDFYAVLGLQKECSDSDLRNAYKKLALRWHPDRCTASGKTEVVDEAKEKFQEISEAYSILSDSNKRFLYDVGIYDSGDDGSGFNSGMGEFLDDMAQMMSQTKPSDRSQETFENLQQLFVEMFQADLDLDLSTMNRATDPIFMSNRACQGFREKRGSSTMDTTADKAKFEELDTGSDGFCFGVNGGTLPSGEQRSKRRNGRKQRTSSKHDISSNDAETST</sequence>
<accession>A0A835UPX0</accession>
<protein>
    <recommendedName>
        <fullName evidence="2">J domain-containing protein</fullName>
    </recommendedName>
</protein>
<dbReference type="InterPro" id="IPR036869">
    <property type="entry name" value="J_dom_sf"/>
</dbReference>
<name>A0A835UPX0_VANPL</name>
<dbReference type="CDD" id="cd06257">
    <property type="entry name" value="DnaJ"/>
    <property type="match status" value="1"/>
</dbReference>
<dbReference type="PANTHER" id="PTHR44743">
    <property type="entry name" value="PUTATIVE, EXPRESSED-RELATED"/>
    <property type="match status" value="1"/>
</dbReference>
<evidence type="ECO:0000256" key="1">
    <source>
        <dbReference type="SAM" id="MobiDB-lite"/>
    </source>
</evidence>
<dbReference type="AlphaFoldDB" id="A0A835UPX0"/>
<dbReference type="SUPFAM" id="SSF46565">
    <property type="entry name" value="Chaperone J-domain"/>
    <property type="match status" value="1"/>
</dbReference>
<dbReference type="Pfam" id="PF00226">
    <property type="entry name" value="DnaJ"/>
    <property type="match status" value="1"/>
</dbReference>
<organism evidence="3 4">
    <name type="scientific">Vanilla planifolia</name>
    <name type="common">Vanilla</name>
    <dbReference type="NCBI Taxonomy" id="51239"/>
    <lineage>
        <taxon>Eukaryota</taxon>
        <taxon>Viridiplantae</taxon>
        <taxon>Streptophyta</taxon>
        <taxon>Embryophyta</taxon>
        <taxon>Tracheophyta</taxon>
        <taxon>Spermatophyta</taxon>
        <taxon>Magnoliopsida</taxon>
        <taxon>Liliopsida</taxon>
        <taxon>Asparagales</taxon>
        <taxon>Orchidaceae</taxon>
        <taxon>Vanilloideae</taxon>
        <taxon>Vanilleae</taxon>
        <taxon>Vanilla</taxon>
    </lineage>
</organism>
<evidence type="ECO:0000259" key="2">
    <source>
        <dbReference type="PROSITE" id="PS50076"/>
    </source>
</evidence>
<dbReference type="InterPro" id="IPR001623">
    <property type="entry name" value="DnaJ_domain"/>
</dbReference>
<dbReference type="Gene3D" id="1.10.287.110">
    <property type="entry name" value="DnaJ domain"/>
    <property type="match status" value="1"/>
</dbReference>
<evidence type="ECO:0000313" key="4">
    <source>
        <dbReference type="Proteomes" id="UP000636800"/>
    </source>
</evidence>
<reference evidence="3 4" key="1">
    <citation type="journal article" date="2020" name="Nat. Food">
        <title>A phased Vanilla planifolia genome enables genetic improvement of flavour and production.</title>
        <authorList>
            <person name="Hasing T."/>
            <person name="Tang H."/>
            <person name="Brym M."/>
            <person name="Khazi F."/>
            <person name="Huang T."/>
            <person name="Chambers A.H."/>
        </authorList>
    </citation>
    <scope>NUCLEOTIDE SEQUENCE [LARGE SCALE GENOMIC DNA]</scope>
    <source>
        <tissue evidence="3">Leaf</tissue>
    </source>
</reference>
<dbReference type="GO" id="GO:0005783">
    <property type="term" value="C:endoplasmic reticulum"/>
    <property type="evidence" value="ECO:0007669"/>
    <property type="project" value="UniProtKB-ARBA"/>
</dbReference>
<keyword evidence="4" id="KW-1185">Reference proteome</keyword>
<dbReference type="EMBL" id="JADCNL010000008">
    <property type="protein sequence ID" value="KAG0469523.1"/>
    <property type="molecule type" value="Genomic_DNA"/>
</dbReference>
<dbReference type="PRINTS" id="PR00625">
    <property type="entry name" value="JDOMAIN"/>
</dbReference>
<comment type="caution">
    <text evidence="3">The sequence shown here is derived from an EMBL/GenBank/DDBJ whole genome shotgun (WGS) entry which is preliminary data.</text>
</comment>
<dbReference type="OrthoDB" id="264354at2759"/>
<evidence type="ECO:0000313" key="3">
    <source>
        <dbReference type="EMBL" id="KAG0469523.1"/>
    </source>
</evidence>
<proteinExistence type="predicted"/>
<dbReference type="SMART" id="SM00271">
    <property type="entry name" value="DnaJ"/>
    <property type="match status" value="1"/>
</dbReference>